<accession>A0AA38NWA4</accession>
<reference evidence="1" key="1">
    <citation type="submission" date="2022-08" db="EMBL/GenBank/DDBJ databases">
        <authorList>
            <consortium name="DOE Joint Genome Institute"/>
            <person name="Min B."/>
            <person name="Riley R."/>
            <person name="Sierra-Patev S."/>
            <person name="Naranjo-Ortiz M."/>
            <person name="Looney B."/>
            <person name="Konkel Z."/>
            <person name="Slot J.C."/>
            <person name="Sakamoto Y."/>
            <person name="Steenwyk J.L."/>
            <person name="Rokas A."/>
            <person name="Carro J."/>
            <person name="Camarero S."/>
            <person name="Ferreira P."/>
            <person name="Molpeceres G."/>
            <person name="Ruiz-Duenas F.J."/>
            <person name="Serrano A."/>
            <person name="Henrissat B."/>
            <person name="Drula E."/>
            <person name="Hughes K.W."/>
            <person name="Mata J.L."/>
            <person name="Ishikawa N.K."/>
            <person name="Vargas-Isla R."/>
            <person name="Ushijima S."/>
            <person name="Smith C.A."/>
            <person name="Ahrendt S."/>
            <person name="Andreopoulos W."/>
            <person name="He G."/>
            <person name="Labutti K."/>
            <person name="Lipzen A."/>
            <person name="Ng V."/>
            <person name="Sandor L."/>
            <person name="Barry K."/>
            <person name="Martinez A.T."/>
            <person name="Xiao Y."/>
            <person name="Gibbons J.G."/>
            <person name="Terashima K."/>
            <person name="Hibbett D.S."/>
            <person name="Grigoriev I.V."/>
        </authorList>
    </citation>
    <scope>NUCLEOTIDE SEQUENCE</scope>
    <source>
        <strain evidence="1">TFB9207</strain>
    </source>
</reference>
<proteinExistence type="predicted"/>
<keyword evidence="2" id="KW-1185">Reference proteome</keyword>
<gene>
    <name evidence="1" type="ORF">F5878DRAFT_667166</name>
</gene>
<dbReference type="AlphaFoldDB" id="A0AA38NWA4"/>
<evidence type="ECO:0000313" key="1">
    <source>
        <dbReference type="EMBL" id="KAJ3831813.1"/>
    </source>
</evidence>
<evidence type="ECO:0000313" key="2">
    <source>
        <dbReference type="Proteomes" id="UP001163846"/>
    </source>
</evidence>
<comment type="caution">
    <text evidence="1">The sequence shown here is derived from an EMBL/GenBank/DDBJ whole genome shotgun (WGS) entry which is preliminary data.</text>
</comment>
<organism evidence="1 2">
    <name type="scientific">Lentinula raphanica</name>
    <dbReference type="NCBI Taxonomy" id="153919"/>
    <lineage>
        <taxon>Eukaryota</taxon>
        <taxon>Fungi</taxon>
        <taxon>Dikarya</taxon>
        <taxon>Basidiomycota</taxon>
        <taxon>Agaricomycotina</taxon>
        <taxon>Agaricomycetes</taxon>
        <taxon>Agaricomycetidae</taxon>
        <taxon>Agaricales</taxon>
        <taxon>Marasmiineae</taxon>
        <taxon>Omphalotaceae</taxon>
        <taxon>Lentinula</taxon>
    </lineage>
</organism>
<dbReference type="EMBL" id="MU807219">
    <property type="protein sequence ID" value="KAJ3831813.1"/>
    <property type="molecule type" value="Genomic_DNA"/>
</dbReference>
<dbReference type="Proteomes" id="UP001163846">
    <property type="component" value="Unassembled WGS sequence"/>
</dbReference>
<sequence length="390" mass="44820">MSLSFFETHKVRPDANPVHSLTNVRRILVIDYFSDSLEAGDHIISQNLAQFEQLFYVELGGCSRRTFLLRALLAHPTVTSILVGELPDKSMCNNDLSKVICNDQTADCAFSDSYQNYFNQGMRLHRLELLPLRTLDDLLRSKLFPGLREIRMVMGVKPFSSSLLSVVSAAHPTVNEFWLIDDRNLHFLQHTPPFISSFIDECQEQDLNRFFIIERVGPGKAIGQSPYEWYVIGLTLKTTFASKSRLKILNLVSSLFPKLKTLTLNLEDHNATYHINDFATTLGQFVSLRTLFLYGVYKRLNFGSKKLAPSVRVRSMDTFDAMVARAETGTLWYTSRIAREVRVLDMIYIKDSGRERVHRRFKEWRLDGWLYVANGDRETGGKLQRVMSED</sequence>
<protein>
    <submittedName>
        <fullName evidence="1">Uncharacterized protein</fullName>
    </submittedName>
</protein>
<name>A0AA38NWA4_9AGAR</name>